<evidence type="ECO:0000313" key="2">
    <source>
        <dbReference type="Proteomes" id="UP000585638"/>
    </source>
</evidence>
<dbReference type="RefSeq" id="WP_184863319.1">
    <property type="nucleotide sequence ID" value="NZ_BAAAWY010000004.1"/>
</dbReference>
<dbReference type="Pfam" id="PF06108">
    <property type="entry name" value="DUF952"/>
    <property type="match status" value="1"/>
</dbReference>
<proteinExistence type="predicted"/>
<reference evidence="1 2" key="1">
    <citation type="submission" date="2020-08" db="EMBL/GenBank/DDBJ databases">
        <title>Sequencing the genomes of 1000 actinobacteria strains.</title>
        <authorList>
            <person name="Klenk H.-P."/>
        </authorList>
    </citation>
    <scope>NUCLEOTIDE SEQUENCE [LARGE SCALE GENOMIC DNA]</scope>
    <source>
        <strain evidence="1 2">DSM 43851</strain>
    </source>
</reference>
<name>A0A7W9KIM3_9PSEU</name>
<dbReference type="InterPro" id="IPR009297">
    <property type="entry name" value="DUF952"/>
</dbReference>
<dbReference type="AlphaFoldDB" id="A0A7W9KIM3"/>
<dbReference type="PANTHER" id="PTHR34129:SF1">
    <property type="entry name" value="DUF952 DOMAIN-CONTAINING PROTEIN"/>
    <property type="match status" value="1"/>
</dbReference>
<dbReference type="Proteomes" id="UP000585638">
    <property type="component" value="Unassembled WGS sequence"/>
</dbReference>
<dbReference type="EMBL" id="JACHIR010000001">
    <property type="protein sequence ID" value="MBB5892519.1"/>
    <property type="molecule type" value="Genomic_DNA"/>
</dbReference>
<dbReference type="PANTHER" id="PTHR34129">
    <property type="entry name" value="BLR1139 PROTEIN"/>
    <property type="match status" value="1"/>
</dbReference>
<evidence type="ECO:0000313" key="1">
    <source>
        <dbReference type="EMBL" id="MBB5892519.1"/>
    </source>
</evidence>
<sequence length="117" mass="12564">MILHICSRDEWEAAEQEGALVPASLDEVGFVHCSDFGTVHLPAEAVFAGRDDLLLLVIDPAALDAPVRWEAGVPPHPAGIWFPHVYGPVNVGAVVAAMEFPRTAEGGFRLPKELAEL</sequence>
<organism evidence="1 2">
    <name type="scientific">Kutzneria kofuensis</name>
    <dbReference type="NCBI Taxonomy" id="103725"/>
    <lineage>
        <taxon>Bacteria</taxon>
        <taxon>Bacillati</taxon>
        <taxon>Actinomycetota</taxon>
        <taxon>Actinomycetes</taxon>
        <taxon>Pseudonocardiales</taxon>
        <taxon>Pseudonocardiaceae</taxon>
        <taxon>Kutzneria</taxon>
    </lineage>
</organism>
<accession>A0A7W9KIM3</accession>
<dbReference type="Gene3D" id="3.20.170.20">
    <property type="entry name" value="Protein of unknown function DUF952"/>
    <property type="match status" value="1"/>
</dbReference>
<protein>
    <submittedName>
        <fullName evidence="1">Uncharacterized protein (DUF952 family)</fullName>
    </submittedName>
</protein>
<comment type="caution">
    <text evidence="1">The sequence shown here is derived from an EMBL/GenBank/DDBJ whole genome shotgun (WGS) entry which is preliminary data.</text>
</comment>
<gene>
    <name evidence="1" type="ORF">BJ998_003715</name>
</gene>
<keyword evidence="2" id="KW-1185">Reference proteome</keyword>
<dbReference type="SUPFAM" id="SSF56399">
    <property type="entry name" value="ADP-ribosylation"/>
    <property type="match status" value="1"/>
</dbReference>